<keyword evidence="2" id="KW-0449">Lipoprotein</keyword>
<keyword evidence="2" id="KW-0614">Plasmid</keyword>
<reference evidence="2" key="1">
    <citation type="submission" date="2019-03" db="EMBL/GenBank/DDBJ databases">
        <title>Whole genome sequencing of Borrelia miyamotoi strains isolated at the Russian territory.</title>
        <authorList>
            <person name="Kuleshov K.V."/>
            <person name="Platonov A.E."/>
            <person name="Goptar I.A."/>
            <person name="Shipulin G.A."/>
            <person name="Markelov M.L."/>
            <person name="Koetsveld J."/>
            <person name="Kolyasnikova N.M."/>
            <person name="Sarksyan D.S."/>
            <person name="Toporkova M.G."/>
            <person name="Hovius J.W."/>
        </authorList>
    </citation>
    <scope>NUCLEOTIDE SEQUENCE</scope>
    <source>
        <strain evidence="5">Yekat-18</strain>
        <strain evidence="4">Yekat-19</strain>
        <strain evidence="3">Yekat-21</strain>
        <strain evidence="2">Yekat-31</strain>
        <strain evidence="1">Yekat-76</strain>
        <plasmid evidence="2">unnamed</plasmid>
    </source>
</reference>
<name>A0A481YJI5_9SPIR</name>
<geneLocation type="plasmid" evidence="7 9">
    <name>pYekat-76-cp19</name>
</geneLocation>
<organism evidence="2">
    <name type="scientific">Borrelia miyamotoi</name>
    <dbReference type="NCBI Taxonomy" id="47466"/>
    <lineage>
        <taxon>Bacteria</taxon>
        <taxon>Pseudomonadati</taxon>
        <taxon>Spirochaetota</taxon>
        <taxon>Spirochaetia</taxon>
        <taxon>Spirochaetales</taxon>
        <taxon>Borreliaceae</taxon>
        <taxon>Borrelia</taxon>
    </lineage>
</organism>
<reference evidence="7" key="2">
    <citation type="submission" date="2022-12" db="EMBL/GenBank/DDBJ databases">
        <title>B. miyamotoi WGS.</title>
        <authorList>
            <person name="Kuleshov K.V."/>
            <person name="Hoornstra D."/>
            <person name="Hovius J.W."/>
            <person name="Platonov A.E."/>
            <person name="Telford S.R. III."/>
        </authorList>
    </citation>
    <scope>NUCLEOTIDE SEQUENCE</scope>
    <source>
        <strain evidence="7">Yekat-76</strain>
        <plasmid evidence="7">pYekat-76-cp19</plasmid>
    </source>
</reference>
<dbReference type="EMBL" id="CP037498">
    <property type="protein sequence ID" value="QBL99380.1"/>
    <property type="molecule type" value="Genomic_DNA"/>
</dbReference>
<dbReference type="Proteomes" id="UP000291995">
    <property type="component" value="Plasmid pYekat-76-cp19"/>
</dbReference>
<evidence type="ECO:0000313" key="9">
    <source>
        <dbReference type="Proteomes" id="UP000291995"/>
    </source>
</evidence>
<evidence type="ECO:0000313" key="7">
    <source>
        <dbReference type="EMBL" id="WEG86416.1"/>
    </source>
</evidence>
<evidence type="ECO:0000313" key="2">
    <source>
        <dbReference type="EMBL" id="QBK63951.1"/>
    </source>
</evidence>
<dbReference type="EMBL" id="CP117156">
    <property type="protein sequence ID" value="WDE71949.1"/>
    <property type="molecule type" value="Genomic_DNA"/>
</dbReference>
<evidence type="ECO:0000313" key="5">
    <source>
        <dbReference type="EMBL" id="QBL99380.1"/>
    </source>
</evidence>
<dbReference type="EMBL" id="CP036944">
    <property type="protein sequence ID" value="QBK65221.1"/>
    <property type="molecule type" value="Genomic_DNA"/>
</dbReference>
<geneLocation type="plasmid" evidence="2">
    <name>unnamed</name>
</geneLocation>
<sequence>MIKYIYYLILCGTLLLYCCGERNTIFAGNKTTNGSNTTPADIQTSKQQMFDTLMHAFKKIIENNQQWSMEKKERYKQFEIWLLQDTQKQKQLTEHFKYLYTLLEEIKPQSASNITIKQLIGNTIDCVSSNKCEGRNDVYSYERSDTFTLGEVIKTFFENLLSKMLDIPNSNNINQEMFKYINSELIDPKNNMAQYISSSDKFLKLRFNDNQIKALDLLARTIRPDYLDMRTNHPKYIALTRTIDSILKPVLDYVYNELQKCIGNQQSINNFENELTNYFKFNNEVNDELIIQLPNKVIIKCGR</sequence>
<protein>
    <submittedName>
        <fullName evidence="2">Mlp family lipoprotein</fullName>
    </submittedName>
</protein>
<dbReference type="Proteomes" id="UP000230633">
    <property type="component" value="Plasmid pYekat-1-cp19"/>
</dbReference>
<gene>
    <name evidence="6" type="ORF">CNO13_07925</name>
    <name evidence="7" type="ORF">EZU67_006030</name>
    <name evidence="1" type="ORF">EZU67_06030</name>
    <name evidence="2" type="ORF">EZU68_06125</name>
    <name evidence="3" type="ORF">EZU69_06015</name>
    <name evidence="4" type="ORF">EZU70_06045</name>
    <name evidence="5" type="ORF">EZU71_05930</name>
</gene>
<proteinExistence type="predicted"/>
<evidence type="ECO:0000313" key="8">
    <source>
        <dbReference type="Proteomes" id="UP000230633"/>
    </source>
</evidence>
<dbReference type="EMBL" id="CP036762">
    <property type="protein sequence ID" value="QBK63951.1"/>
    <property type="molecule type" value="Genomic_DNA"/>
</dbReference>
<dbReference type="AlphaFoldDB" id="A0A481YJI5"/>
<evidence type="ECO:0000313" key="3">
    <source>
        <dbReference type="EMBL" id="QBK65221.1"/>
    </source>
</evidence>
<evidence type="ECO:0000313" key="1">
    <source>
        <dbReference type="EMBL" id="QBK62694.1"/>
    </source>
</evidence>
<reference evidence="6" key="3">
    <citation type="submission" date="2022-12" db="EMBL/GenBank/DDBJ databases">
        <title>B. miyamotoi WGS.</title>
        <authorList>
            <person name="Gabriele M."/>
            <person name="Kuleshov K.V."/>
            <person name="Hepner S."/>
            <person name="Hoornstra D."/>
            <person name="Hovius J.W."/>
            <person name="Platonov A.E."/>
            <person name="Fingerle V."/>
            <person name="Strube C."/>
        </authorList>
    </citation>
    <scope>NUCLEOTIDE SEQUENCE</scope>
    <source>
        <strain evidence="6">Yekat-1</strain>
        <plasmid evidence="6">pYekat-1-cp19</plasmid>
    </source>
</reference>
<geneLocation type="plasmid" evidence="6 8">
    <name>pYekat-1-cp19</name>
</geneLocation>
<dbReference type="RefSeq" id="WP_099528582.1">
    <property type="nucleotide sequence ID" value="NZ_CP024381.2"/>
</dbReference>
<evidence type="ECO:0000313" key="6">
    <source>
        <dbReference type="EMBL" id="WDE71949.1"/>
    </source>
</evidence>
<evidence type="ECO:0000313" key="4">
    <source>
        <dbReference type="EMBL" id="QBK66484.1"/>
    </source>
</evidence>
<dbReference type="EMBL" id="CP037087">
    <property type="protein sequence ID" value="QBK66484.1"/>
    <property type="molecule type" value="Genomic_DNA"/>
</dbReference>
<keyword evidence="8" id="KW-1185">Reference proteome</keyword>
<dbReference type="EMBL" id="CP036590">
    <property type="protein sequence ID" value="QBK62694.1"/>
    <property type="molecule type" value="Genomic_DNA"/>
</dbReference>
<accession>A0A481YJI5</accession>
<dbReference type="EMBL" id="CP117147">
    <property type="protein sequence ID" value="WEG86416.1"/>
    <property type="molecule type" value="Genomic_DNA"/>
</dbReference>